<evidence type="ECO:0000313" key="2">
    <source>
        <dbReference type="Proteomes" id="UP001201701"/>
    </source>
</evidence>
<dbReference type="InterPro" id="IPR008840">
    <property type="entry name" value="Sipho_Gp157"/>
</dbReference>
<protein>
    <submittedName>
        <fullName evidence="1">Siphovirus Gp157 family protein</fullName>
    </submittedName>
</protein>
<comment type="caution">
    <text evidence="1">The sequence shown here is derived from an EMBL/GenBank/DDBJ whole genome shotgun (WGS) entry which is preliminary data.</text>
</comment>
<keyword evidence="2" id="KW-1185">Reference proteome</keyword>
<dbReference type="RefSeq" id="WP_239367891.1">
    <property type="nucleotide sequence ID" value="NZ_JAKREW010000020.1"/>
</dbReference>
<reference evidence="1 2" key="1">
    <citation type="submission" date="2022-02" db="EMBL/GenBank/DDBJ databases">
        <title>Draft genome sequence of Mezorhizobium retamae strain IRAMC:0171 isolated from Retama raetam nodules.</title>
        <authorList>
            <person name="Bengaied R."/>
            <person name="Sbissi I."/>
            <person name="Huber K."/>
            <person name="Ghodbane F."/>
            <person name="Nouioui I."/>
            <person name="Tarhouni M."/>
            <person name="Gtari M."/>
        </authorList>
    </citation>
    <scope>NUCLEOTIDE SEQUENCE [LARGE SCALE GENOMIC DNA]</scope>
    <source>
        <strain evidence="1 2">IRAMC:0171</strain>
    </source>
</reference>
<gene>
    <name evidence="1" type="ORF">L4923_18805</name>
</gene>
<proteinExistence type="predicted"/>
<dbReference type="EMBL" id="JAKREW010000020">
    <property type="protein sequence ID" value="MCG7507083.1"/>
    <property type="molecule type" value="Genomic_DNA"/>
</dbReference>
<dbReference type="Pfam" id="PF05565">
    <property type="entry name" value="Sipho_Gp157"/>
    <property type="match status" value="1"/>
</dbReference>
<name>A0ABS9QI25_9HYPH</name>
<organism evidence="1 2">
    <name type="scientific">Mesorhizobium retamae</name>
    <dbReference type="NCBI Taxonomy" id="2912854"/>
    <lineage>
        <taxon>Bacteria</taxon>
        <taxon>Pseudomonadati</taxon>
        <taxon>Pseudomonadota</taxon>
        <taxon>Alphaproteobacteria</taxon>
        <taxon>Hyphomicrobiales</taxon>
        <taxon>Phyllobacteriaceae</taxon>
        <taxon>Mesorhizobium</taxon>
    </lineage>
</organism>
<sequence>MTNNFIQANVATLEAHIHALTMQFPELAEDEDLRRDMLEGETDMDSVLTRLLSMQRHSASMAKARADRIKDLQSLKAKDERRDEIARAMLYRVLKAAGLPKAQLVEGTVSIAKGRDSVEVTDVMKLPKWAYVTERKPDKKAIMERLAANESVKGAALKTGQETILIRAA</sequence>
<accession>A0ABS9QI25</accession>
<dbReference type="Proteomes" id="UP001201701">
    <property type="component" value="Unassembled WGS sequence"/>
</dbReference>
<evidence type="ECO:0000313" key="1">
    <source>
        <dbReference type="EMBL" id="MCG7507083.1"/>
    </source>
</evidence>